<accession>A0A0L0HRZ6</accession>
<sequence length="520" mass="57731">MEGDRFVSDNEGTNSVRLDDSESPSTQYIDNVNEQLQAERVSESLHITMVENDSKVIPSQIETKVDTSFAGTISVASVRRSSSDEEAGESAPTSKRSSRVGRIAQEEGSIYIPTPSRQSATITILPTDRRTESGISMVPQDAESLAKPSASENDLTTSTSTDLGFLENTASIPQTPSTRGRTPHQSFLPVPISRRQGTAITDSSNIPSRLMTGFKAEGQPKAPQMADIFDSSATDKKEVTTTGKRGSFARAKAKVKKGRAMTVLTKKGLSFEVREDQDPLPGNDLEAVLASKTNPWRQEQYCDPVPALPALDRRPIPSWFRTRFPAEPLALRSPDDIFSSYSQPLPITRACSAPPLAPSRRHRLLRELRTQREMCLQEAYLGPTAVNAKVFLRHIAAVQYETQLEAPDSQPLTPTFNVMHPSHQTYSFLGKVHWQDTDEKLPRCHSPQYNRDKKQLRPEQSARHHRHTPAENLPRTSKPVIPHQARRVTRSAHPAGRGSHLHLVNYVPSQLQTKARMSVK</sequence>
<gene>
    <name evidence="2" type="ORF">SPPG_01100</name>
</gene>
<feature type="region of interest" description="Disordered" evidence="1">
    <location>
        <begin position="77"/>
        <end position="122"/>
    </location>
</feature>
<dbReference type="InParanoid" id="A0A0L0HRZ6"/>
<dbReference type="OrthoDB" id="2156438at2759"/>
<dbReference type="AlphaFoldDB" id="A0A0L0HRZ6"/>
<evidence type="ECO:0000256" key="1">
    <source>
        <dbReference type="SAM" id="MobiDB-lite"/>
    </source>
</evidence>
<feature type="region of interest" description="Disordered" evidence="1">
    <location>
        <begin position="1"/>
        <end position="26"/>
    </location>
</feature>
<evidence type="ECO:0000313" key="2">
    <source>
        <dbReference type="EMBL" id="KND03624.1"/>
    </source>
</evidence>
<dbReference type="VEuPathDB" id="FungiDB:SPPG_01100"/>
<organism evidence="2 3">
    <name type="scientific">Spizellomyces punctatus (strain DAOM BR117)</name>
    <dbReference type="NCBI Taxonomy" id="645134"/>
    <lineage>
        <taxon>Eukaryota</taxon>
        <taxon>Fungi</taxon>
        <taxon>Fungi incertae sedis</taxon>
        <taxon>Chytridiomycota</taxon>
        <taxon>Chytridiomycota incertae sedis</taxon>
        <taxon>Chytridiomycetes</taxon>
        <taxon>Spizellomycetales</taxon>
        <taxon>Spizellomycetaceae</taxon>
        <taxon>Spizellomyces</taxon>
    </lineage>
</organism>
<dbReference type="EMBL" id="KQ257451">
    <property type="protein sequence ID" value="KND03624.1"/>
    <property type="molecule type" value="Genomic_DNA"/>
</dbReference>
<protein>
    <submittedName>
        <fullName evidence="2">Uncharacterized protein</fullName>
    </submittedName>
</protein>
<feature type="region of interest" description="Disordered" evidence="1">
    <location>
        <begin position="440"/>
        <end position="502"/>
    </location>
</feature>
<dbReference type="GeneID" id="27684786"/>
<dbReference type="Proteomes" id="UP000053201">
    <property type="component" value="Unassembled WGS sequence"/>
</dbReference>
<keyword evidence="3" id="KW-1185">Reference proteome</keyword>
<proteinExistence type="predicted"/>
<feature type="region of interest" description="Disordered" evidence="1">
    <location>
        <begin position="141"/>
        <end position="189"/>
    </location>
</feature>
<feature type="compositionally biased region" description="Basic and acidic residues" evidence="1">
    <location>
        <begin position="450"/>
        <end position="462"/>
    </location>
</feature>
<feature type="compositionally biased region" description="Polar residues" evidence="1">
    <location>
        <begin position="150"/>
        <end position="185"/>
    </location>
</feature>
<dbReference type="RefSeq" id="XP_016611663.1">
    <property type="nucleotide sequence ID" value="XM_016749418.1"/>
</dbReference>
<evidence type="ECO:0000313" key="3">
    <source>
        <dbReference type="Proteomes" id="UP000053201"/>
    </source>
</evidence>
<reference evidence="2 3" key="1">
    <citation type="submission" date="2009-08" db="EMBL/GenBank/DDBJ databases">
        <title>The Genome Sequence of Spizellomyces punctatus strain DAOM BR117.</title>
        <authorList>
            <consortium name="The Broad Institute Genome Sequencing Platform"/>
            <person name="Russ C."/>
            <person name="Cuomo C."/>
            <person name="Shea T."/>
            <person name="Young S.K."/>
            <person name="Zeng Q."/>
            <person name="Koehrsen M."/>
            <person name="Haas B."/>
            <person name="Borodovsky M."/>
            <person name="Guigo R."/>
            <person name="Alvarado L."/>
            <person name="Berlin A."/>
            <person name="Bochicchio J."/>
            <person name="Borenstein D."/>
            <person name="Chapman S."/>
            <person name="Chen Z."/>
            <person name="Engels R."/>
            <person name="Freedman E."/>
            <person name="Gellesch M."/>
            <person name="Goldberg J."/>
            <person name="Griggs A."/>
            <person name="Gujja S."/>
            <person name="Heiman D."/>
            <person name="Hepburn T."/>
            <person name="Howarth C."/>
            <person name="Jen D."/>
            <person name="Larson L."/>
            <person name="Lewis B."/>
            <person name="Mehta T."/>
            <person name="Park D."/>
            <person name="Pearson M."/>
            <person name="Roberts A."/>
            <person name="Saif S."/>
            <person name="Shenoy N."/>
            <person name="Sisk P."/>
            <person name="Stolte C."/>
            <person name="Sykes S."/>
            <person name="Thomson T."/>
            <person name="Walk T."/>
            <person name="White J."/>
            <person name="Yandava C."/>
            <person name="Burger G."/>
            <person name="Gray M.W."/>
            <person name="Holland P.W.H."/>
            <person name="King N."/>
            <person name="Lang F.B.F."/>
            <person name="Roger A.J."/>
            <person name="Ruiz-Trillo I."/>
            <person name="Lander E."/>
            <person name="Nusbaum C."/>
        </authorList>
    </citation>
    <scope>NUCLEOTIDE SEQUENCE [LARGE SCALE GENOMIC DNA]</scope>
    <source>
        <strain evidence="2 3">DAOM BR117</strain>
    </source>
</reference>
<name>A0A0L0HRZ6_SPIPD</name>